<dbReference type="Gene3D" id="3.40.395.10">
    <property type="entry name" value="Adenoviral Proteinase, Chain A"/>
    <property type="match status" value="1"/>
</dbReference>
<dbReference type="SUPFAM" id="SSF54001">
    <property type="entry name" value="Cysteine proteinases"/>
    <property type="match status" value="1"/>
</dbReference>
<dbReference type="Pfam" id="PF02902">
    <property type="entry name" value="Peptidase_C48"/>
    <property type="match status" value="1"/>
</dbReference>
<dbReference type="GO" id="GO:0008234">
    <property type="term" value="F:cysteine-type peptidase activity"/>
    <property type="evidence" value="ECO:0007669"/>
    <property type="project" value="InterPro"/>
</dbReference>
<proteinExistence type="inferred from homology"/>
<name>A0AA88U614_9ASTE</name>
<dbReference type="GO" id="GO:0006508">
    <property type="term" value="P:proteolysis"/>
    <property type="evidence" value="ECO:0007669"/>
    <property type="project" value="UniProtKB-KW"/>
</dbReference>
<evidence type="ECO:0000256" key="1">
    <source>
        <dbReference type="ARBA" id="ARBA00005234"/>
    </source>
</evidence>
<reference evidence="5" key="1">
    <citation type="submission" date="2022-12" db="EMBL/GenBank/DDBJ databases">
        <title>Draft genome assemblies for two species of Escallonia (Escalloniales).</title>
        <authorList>
            <person name="Chanderbali A."/>
            <person name="Dervinis C."/>
            <person name="Anghel I."/>
            <person name="Soltis D."/>
            <person name="Soltis P."/>
            <person name="Zapata F."/>
        </authorList>
    </citation>
    <scope>NUCLEOTIDE SEQUENCE</scope>
    <source>
        <strain evidence="5">UCBG92.1500</strain>
        <tissue evidence="5">Leaf</tissue>
    </source>
</reference>
<comment type="similarity">
    <text evidence="1">Belongs to the peptidase C48 family.</text>
</comment>
<dbReference type="EMBL" id="JAVXUO010002521">
    <property type="protein sequence ID" value="KAK2972494.1"/>
    <property type="molecule type" value="Genomic_DNA"/>
</dbReference>
<organism evidence="5 6">
    <name type="scientific">Escallonia rubra</name>
    <dbReference type="NCBI Taxonomy" id="112253"/>
    <lineage>
        <taxon>Eukaryota</taxon>
        <taxon>Viridiplantae</taxon>
        <taxon>Streptophyta</taxon>
        <taxon>Embryophyta</taxon>
        <taxon>Tracheophyta</taxon>
        <taxon>Spermatophyta</taxon>
        <taxon>Magnoliopsida</taxon>
        <taxon>eudicotyledons</taxon>
        <taxon>Gunneridae</taxon>
        <taxon>Pentapetalae</taxon>
        <taxon>asterids</taxon>
        <taxon>campanulids</taxon>
        <taxon>Escalloniales</taxon>
        <taxon>Escalloniaceae</taxon>
        <taxon>Escallonia</taxon>
    </lineage>
</organism>
<protein>
    <recommendedName>
        <fullName evidence="4">Ubiquitin-like protease family profile domain-containing protein</fullName>
    </recommendedName>
</protein>
<keyword evidence="3" id="KW-0378">Hydrolase</keyword>
<dbReference type="AlphaFoldDB" id="A0AA88U614"/>
<gene>
    <name evidence="5" type="ORF">RJ640_017666</name>
</gene>
<dbReference type="Proteomes" id="UP001187471">
    <property type="component" value="Unassembled WGS sequence"/>
</dbReference>
<dbReference type="InterPro" id="IPR003653">
    <property type="entry name" value="Peptidase_C48_C"/>
</dbReference>
<sequence>MASLASGAWLDNVQDWRDWVASRGRRTLAQWRPSANLQAYLARDSLVSASVTDVFLIPFLGNHHWYLVCYEPVEKVVSVIDSLHNDTPKMPMITMYKGLGQLDAMNLFCALVNSRRYERVPRRPKLLFRLKMRRPKQHNSADCGVFVCMYMDYIYRSESLGKTVWSRECIQGFRYRIA</sequence>
<keyword evidence="2" id="KW-0645">Protease</keyword>
<accession>A0AA88U614</accession>
<feature type="domain" description="Ubiquitin-like protease family profile" evidence="4">
    <location>
        <begin position="1"/>
        <end position="154"/>
    </location>
</feature>
<evidence type="ECO:0000313" key="5">
    <source>
        <dbReference type="EMBL" id="KAK2972494.1"/>
    </source>
</evidence>
<evidence type="ECO:0000256" key="2">
    <source>
        <dbReference type="ARBA" id="ARBA00022670"/>
    </source>
</evidence>
<evidence type="ECO:0000259" key="4">
    <source>
        <dbReference type="PROSITE" id="PS50600"/>
    </source>
</evidence>
<evidence type="ECO:0000313" key="6">
    <source>
        <dbReference type="Proteomes" id="UP001187471"/>
    </source>
</evidence>
<evidence type="ECO:0000256" key="3">
    <source>
        <dbReference type="ARBA" id="ARBA00022801"/>
    </source>
</evidence>
<dbReference type="PROSITE" id="PS50600">
    <property type="entry name" value="ULP_PROTEASE"/>
    <property type="match status" value="1"/>
</dbReference>
<comment type="caution">
    <text evidence="5">The sequence shown here is derived from an EMBL/GenBank/DDBJ whole genome shotgun (WGS) entry which is preliminary data.</text>
</comment>
<dbReference type="InterPro" id="IPR038765">
    <property type="entry name" value="Papain-like_cys_pep_sf"/>
</dbReference>
<keyword evidence="6" id="KW-1185">Reference proteome</keyword>